<proteinExistence type="predicted"/>
<protein>
    <submittedName>
        <fullName evidence="1">Uncharacterized protein</fullName>
    </submittedName>
</protein>
<evidence type="ECO:0000313" key="2">
    <source>
        <dbReference type="Proteomes" id="UP000015106"/>
    </source>
</evidence>
<accession>A0A8R7QQB5</accession>
<evidence type="ECO:0000313" key="1">
    <source>
        <dbReference type="EnsemblPlants" id="TuG1812G0600002916.01.T01.cds447866"/>
    </source>
</evidence>
<reference evidence="1" key="2">
    <citation type="submission" date="2018-03" db="EMBL/GenBank/DDBJ databases">
        <title>The Triticum urartu genome reveals the dynamic nature of wheat genome evolution.</title>
        <authorList>
            <person name="Ling H."/>
            <person name="Ma B."/>
            <person name="Shi X."/>
            <person name="Liu H."/>
            <person name="Dong L."/>
            <person name="Sun H."/>
            <person name="Cao Y."/>
            <person name="Gao Q."/>
            <person name="Zheng S."/>
            <person name="Li Y."/>
            <person name="Yu Y."/>
            <person name="Du H."/>
            <person name="Qi M."/>
            <person name="Li Y."/>
            <person name="Yu H."/>
            <person name="Cui Y."/>
            <person name="Wang N."/>
            <person name="Chen C."/>
            <person name="Wu H."/>
            <person name="Zhao Y."/>
            <person name="Zhang J."/>
            <person name="Li Y."/>
            <person name="Zhou W."/>
            <person name="Zhang B."/>
            <person name="Hu W."/>
            <person name="Eijk M."/>
            <person name="Tang J."/>
            <person name="Witsenboer H."/>
            <person name="Zhao S."/>
            <person name="Li Z."/>
            <person name="Zhang A."/>
            <person name="Wang D."/>
            <person name="Liang C."/>
        </authorList>
    </citation>
    <scope>NUCLEOTIDE SEQUENCE [LARGE SCALE GENOMIC DNA]</scope>
    <source>
        <strain evidence="1">cv. G1812</strain>
    </source>
</reference>
<sequence length="101" mass="10468">MRRSRTSASEAGPWVAYPDMIAVQATRDLSRGGIASNTCRAGCIRPARVWARSSECCAVAEGAVEASGMFSTDLYGVTLVTPLQIQEERGSKGGGSAIGGS</sequence>
<dbReference type="Gramene" id="TuG1812G0600002916.01.T01">
    <property type="protein sequence ID" value="TuG1812G0600002916.01.T01.cds447866"/>
    <property type="gene ID" value="TuG1812G0600002916.01"/>
</dbReference>
<keyword evidence="2" id="KW-1185">Reference proteome</keyword>
<organism evidence="1 2">
    <name type="scientific">Triticum urartu</name>
    <name type="common">Red wild einkorn</name>
    <name type="synonym">Crithodium urartu</name>
    <dbReference type="NCBI Taxonomy" id="4572"/>
    <lineage>
        <taxon>Eukaryota</taxon>
        <taxon>Viridiplantae</taxon>
        <taxon>Streptophyta</taxon>
        <taxon>Embryophyta</taxon>
        <taxon>Tracheophyta</taxon>
        <taxon>Spermatophyta</taxon>
        <taxon>Magnoliopsida</taxon>
        <taxon>Liliopsida</taxon>
        <taxon>Poales</taxon>
        <taxon>Poaceae</taxon>
        <taxon>BOP clade</taxon>
        <taxon>Pooideae</taxon>
        <taxon>Triticodae</taxon>
        <taxon>Triticeae</taxon>
        <taxon>Triticinae</taxon>
        <taxon>Triticum</taxon>
    </lineage>
</organism>
<name>A0A8R7QQB5_TRIUA</name>
<dbReference type="Proteomes" id="UP000015106">
    <property type="component" value="Chromosome 6"/>
</dbReference>
<dbReference type="AlphaFoldDB" id="A0A8R7QQB5"/>
<reference evidence="1" key="3">
    <citation type="submission" date="2022-06" db="UniProtKB">
        <authorList>
            <consortium name="EnsemblPlants"/>
        </authorList>
    </citation>
    <scope>IDENTIFICATION</scope>
</reference>
<dbReference type="EnsemblPlants" id="TuG1812G0600002916.01.T01">
    <property type="protein sequence ID" value="TuG1812G0600002916.01.T01.cds447866"/>
    <property type="gene ID" value="TuG1812G0600002916.01"/>
</dbReference>
<reference evidence="2" key="1">
    <citation type="journal article" date="2013" name="Nature">
        <title>Draft genome of the wheat A-genome progenitor Triticum urartu.</title>
        <authorList>
            <person name="Ling H.Q."/>
            <person name="Zhao S."/>
            <person name="Liu D."/>
            <person name="Wang J."/>
            <person name="Sun H."/>
            <person name="Zhang C."/>
            <person name="Fan H."/>
            <person name="Li D."/>
            <person name="Dong L."/>
            <person name="Tao Y."/>
            <person name="Gao C."/>
            <person name="Wu H."/>
            <person name="Li Y."/>
            <person name="Cui Y."/>
            <person name="Guo X."/>
            <person name="Zheng S."/>
            <person name="Wang B."/>
            <person name="Yu K."/>
            <person name="Liang Q."/>
            <person name="Yang W."/>
            <person name="Lou X."/>
            <person name="Chen J."/>
            <person name="Feng M."/>
            <person name="Jian J."/>
            <person name="Zhang X."/>
            <person name="Luo G."/>
            <person name="Jiang Y."/>
            <person name="Liu J."/>
            <person name="Wang Z."/>
            <person name="Sha Y."/>
            <person name="Zhang B."/>
            <person name="Wu H."/>
            <person name="Tang D."/>
            <person name="Shen Q."/>
            <person name="Xue P."/>
            <person name="Zou S."/>
            <person name="Wang X."/>
            <person name="Liu X."/>
            <person name="Wang F."/>
            <person name="Yang Y."/>
            <person name="An X."/>
            <person name="Dong Z."/>
            <person name="Zhang K."/>
            <person name="Zhang X."/>
            <person name="Luo M.C."/>
            <person name="Dvorak J."/>
            <person name="Tong Y."/>
            <person name="Wang J."/>
            <person name="Yang H."/>
            <person name="Li Z."/>
            <person name="Wang D."/>
            <person name="Zhang A."/>
            <person name="Wang J."/>
        </authorList>
    </citation>
    <scope>NUCLEOTIDE SEQUENCE</scope>
    <source>
        <strain evidence="2">cv. G1812</strain>
    </source>
</reference>